<organism evidence="2 3">
    <name type="scientific">Diaphorobacter ruginosibacter</name>
    <dbReference type="NCBI Taxonomy" id="1715720"/>
    <lineage>
        <taxon>Bacteria</taxon>
        <taxon>Pseudomonadati</taxon>
        <taxon>Pseudomonadota</taxon>
        <taxon>Betaproteobacteria</taxon>
        <taxon>Burkholderiales</taxon>
        <taxon>Comamonadaceae</taxon>
        <taxon>Diaphorobacter</taxon>
    </lineage>
</organism>
<sequence>MGATKSDDYQFSEQIGHLLRRAYQRHMAIFQETVPDATLTPTQFVVLCTVRDHDGCEIADIARATAIDEPSVRGIVERLKWRGLLDAKHEPGDARHMRMSLTPEGAVLTARTVPFAREISEVTFGDLNAQERSELIALLRRISGMETD</sequence>
<evidence type="ECO:0000313" key="2">
    <source>
        <dbReference type="EMBL" id="QNN56172.1"/>
    </source>
</evidence>
<evidence type="ECO:0000259" key="1">
    <source>
        <dbReference type="PROSITE" id="PS50995"/>
    </source>
</evidence>
<dbReference type="Proteomes" id="UP000515811">
    <property type="component" value="Chromosome"/>
</dbReference>
<gene>
    <name evidence="2" type="ORF">H9K76_16570</name>
</gene>
<dbReference type="EMBL" id="CP060714">
    <property type="protein sequence ID" value="QNN56172.1"/>
    <property type="molecule type" value="Genomic_DNA"/>
</dbReference>
<dbReference type="Gene3D" id="1.10.10.10">
    <property type="entry name" value="Winged helix-like DNA-binding domain superfamily/Winged helix DNA-binding domain"/>
    <property type="match status" value="1"/>
</dbReference>
<dbReference type="InterPro" id="IPR036390">
    <property type="entry name" value="WH_DNA-bd_sf"/>
</dbReference>
<dbReference type="PROSITE" id="PS50995">
    <property type="entry name" value="HTH_MARR_2"/>
    <property type="match status" value="1"/>
</dbReference>
<dbReference type="GO" id="GO:0006950">
    <property type="term" value="P:response to stress"/>
    <property type="evidence" value="ECO:0007669"/>
    <property type="project" value="TreeGrafter"/>
</dbReference>
<feature type="domain" description="HTH marR-type" evidence="1">
    <location>
        <begin position="12"/>
        <end position="144"/>
    </location>
</feature>
<name>A0A7G9RKP7_9BURK</name>
<dbReference type="InterPro" id="IPR039422">
    <property type="entry name" value="MarR/SlyA-like"/>
</dbReference>
<dbReference type="PANTHER" id="PTHR33164:SF95">
    <property type="entry name" value="TRANSCRIPTIONAL REGULATOR"/>
    <property type="match status" value="1"/>
</dbReference>
<dbReference type="Pfam" id="PF01047">
    <property type="entry name" value="MarR"/>
    <property type="match status" value="1"/>
</dbReference>
<dbReference type="GO" id="GO:0003700">
    <property type="term" value="F:DNA-binding transcription factor activity"/>
    <property type="evidence" value="ECO:0007669"/>
    <property type="project" value="InterPro"/>
</dbReference>
<protein>
    <submittedName>
        <fullName evidence="2">Winged helix-turn-helix transcriptional regulator</fullName>
    </submittedName>
</protein>
<evidence type="ECO:0000313" key="3">
    <source>
        <dbReference type="Proteomes" id="UP000515811"/>
    </source>
</evidence>
<dbReference type="AlphaFoldDB" id="A0A7G9RKP7"/>
<dbReference type="SMART" id="SM00347">
    <property type="entry name" value="HTH_MARR"/>
    <property type="match status" value="1"/>
</dbReference>
<accession>A0A7G9RKP7</accession>
<dbReference type="PANTHER" id="PTHR33164">
    <property type="entry name" value="TRANSCRIPTIONAL REGULATOR, MARR FAMILY"/>
    <property type="match status" value="1"/>
</dbReference>
<dbReference type="RefSeq" id="WP_187596441.1">
    <property type="nucleotide sequence ID" value="NZ_CP060714.1"/>
</dbReference>
<dbReference type="SUPFAM" id="SSF46785">
    <property type="entry name" value="Winged helix' DNA-binding domain"/>
    <property type="match status" value="1"/>
</dbReference>
<dbReference type="InterPro" id="IPR000835">
    <property type="entry name" value="HTH_MarR-typ"/>
</dbReference>
<dbReference type="InterPro" id="IPR036388">
    <property type="entry name" value="WH-like_DNA-bd_sf"/>
</dbReference>
<proteinExistence type="predicted"/>
<reference evidence="2 3" key="1">
    <citation type="submission" date="2020-08" db="EMBL/GenBank/DDBJ databases">
        <title>Genome sequence of Diaphorobacter ruginosibacter DSM 27467T.</title>
        <authorList>
            <person name="Hyun D.-W."/>
            <person name="Bae J.-W."/>
        </authorList>
    </citation>
    <scope>NUCLEOTIDE SEQUENCE [LARGE SCALE GENOMIC DNA]</scope>
    <source>
        <strain evidence="2 3">DSM 27467</strain>
    </source>
</reference>
<keyword evidence="3" id="KW-1185">Reference proteome</keyword>
<dbReference type="KEGG" id="drg:H9K76_16570"/>